<dbReference type="PROSITE" id="PS00152">
    <property type="entry name" value="ATPASE_ALPHA_BETA"/>
    <property type="match status" value="1"/>
</dbReference>
<dbReference type="Pfam" id="PF00006">
    <property type="entry name" value="ATP-synt_ab"/>
    <property type="match status" value="1"/>
</dbReference>
<dbReference type="InterPro" id="IPR050053">
    <property type="entry name" value="ATPase_alpha/beta_chains"/>
</dbReference>
<dbReference type="CDD" id="cd01133">
    <property type="entry name" value="F1-ATPase_beta_CD"/>
    <property type="match status" value="1"/>
</dbReference>
<dbReference type="InterPro" id="IPR036121">
    <property type="entry name" value="ATPase_F1/V1/A1_a/bsu_N_sf"/>
</dbReference>
<comment type="similarity">
    <text evidence="2 12">Belongs to the ATPase alpha/beta chains family.</text>
</comment>
<keyword evidence="3 12" id="KW-0813">Transport</keyword>
<evidence type="ECO:0000259" key="13">
    <source>
        <dbReference type="SMART" id="SM00382"/>
    </source>
</evidence>
<dbReference type="InterPro" id="IPR055190">
    <property type="entry name" value="ATP-synt_VA_C"/>
</dbReference>
<dbReference type="InterPro" id="IPR024034">
    <property type="entry name" value="ATPase_F1/V1_b/a_C"/>
</dbReference>
<dbReference type="NCBIfam" id="TIGR01039">
    <property type="entry name" value="atpD"/>
    <property type="match status" value="1"/>
</dbReference>
<comment type="function">
    <text evidence="12">Produces ATP from ADP in the presence of a proton gradient across the membrane. The catalytic sites are hosted primarily by the beta subunits.</text>
</comment>
<evidence type="ECO:0000256" key="6">
    <source>
        <dbReference type="ARBA" id="ARBA00022840"/>
    </source>
</evidence>
<dbReference type="CDD" id="cd18110">
    <property type="entry name" value="ATP-synt_F1_beta_C"/>
    <property type="match status" value="1"/>
</dbReference>
<proteinExistence type="inferred from homology"/>
<keyword evidence="11 12" id="KW-0066">ATP synthesis</keyword>
<dbReference type="PANTHER" id="PTHR15184:SF71">
    <property type="entry name" value="ATP SYNTHASE SUBUNIT BETA, MITOCHONDRIAL"/>
    <property type="match status" value="1"/>
</dbReference>
<protein>
    <recommendedName>
        <fullName evidence="12">ATP synthase subunit beta</fullName>
        <ecNumber evidence="12">7.1.2.2</ecNumber>
    </recommendedName>
    <alternativeName>
        <fullName evidence="12">ATP synthase F1 sector subunit beta</fullName>
    </alternativeName>
    <alternativeName>
        <fullName evidence="12">F-ATPase subunit beta</fullName>
    </alternativeName>
</protein>
<evidence type="ECO:0000256" key="11">
    <source>
        <dbReference type="ARBA" id="ARBA00023310"/>
    </source>
</evidence>
<dbReference type="InterPro" id="IPR027417">
    <property type="entry name" value="P-loop_NTPase"/>
</dbReference>
<name>A0A4Y4XLL4_HELPX</name>
<dbReference type="Proteomes" id="UP000319650">
    <property type="component" value="Unassembled WGS sequence"/>
</dbReference>
<feature type="binding site" evidence="12">
    <location>
        <begin position="155"/>
        <end position="162"/>
    </location>
    <ligand>
        <name>ATP</name>
        <dbReference type="ChEBI" id="CHEBI:30616"/>
    </ligand>
</feature>
<dbReference type="GO" id="GO:0046933">
    <property type="term" value="F:proton-transporting ATP synthase activity, rotational mechanism"/>
    <property type="evidence" value="ECO:0007669"/>
    <property type="project" value="UniProtKB-UniRule"/>
</dbReference>
<comment type="subcellular location">
    <subcellularLocation>
        <location evidence="12">Cell membrane</location>
        <topology evidence="12">Peripheral membrane protein</topology>
    </subcellularLocation>
    <subcellularLocation>
        <location evidence="1">Membrane</location>
        <topology evidence="1">Peripheral membrane protein</topology>
    </subcellularLocation>
</comment>
<dbReference type="SUPFAM" id="SSF52540">
    <property type="entry name" value="P-loop containing nucleoside triphosphate hydrolases"/>
    <property type="match status" value="1"/>
</dbReference>
<dbReference type="InterPro" id="IPR000194">
    <property type="entry name" value="ATPase_F1/V1/A1_a/bsu_nucl-bd"/>
</dbReference>
<evidence type="ECO:0000256" key="5">
    <source>
        <dbReference type="ARBA" id="ARBA00022781"/>
    </source>
</evidence>
<keyword evidence="8 12" id="KW-0406">Ion transport</keyword>
<dbReference type="GO" id="GO:0045259">
    <property type="term" value="C:proton-transporting ATP synthase complex"/>
    <property type="evidence" value="ECO:0007669"/>
    <property type="project" value="UniProtKB-KW"/>
</dbReference>
<feature type="domain" description="AAA+ ATPase" evidence="13">
    <location>
        <begin position="147"/>
        <end position="325"/>
    </location>
</feature>
<gene>
    <name evidence="12" type="primary">atpD</name>
    <name evidence="14" type="ORF">B0X64_03345</name>
</gene>
<keyword evidence="7 12" id="KW-1278">Translocase</keyword>
<dbReference type="FunFam" id="1.10.1140.10:FF:000001">
    <property type="entry name" value="ATP synthase subunit beta"/>
    <property type="match status" value="1"/>
</dbReference>
<comment type="caution">
    <text evidence="14">The sequence shown here is derived from an EMBL/GenBank/DDBJ whole genome shotgun (WGS) entry which is preliminary data.</text>
</comment>
<evidence type="ECO:0000256" key="2">
    <source>
        <dbReference type="ARBA" id="ARBA00008936"/>
    </source>
</evidence>
<dbReference type="Gene3D" id="3.40.50.300">
    <property type="entry name" value="P-loop containing nucleotide triphosphate hydrolases"/>
    <property type="match status" value="1"/>
</dbReference>
<accession>A0A4Y4XLL4</accession>
<dbReference type="EMBL" id="MUPN01000330">
    <property type="protein sequence ID" value="OOQ40583.1"/>
    <property type="molecule type" value="Genomic_DNA"/>
</dbReference>
<evidence type="ECO:0000256" key="3">
    <source>
        <dbReference type="ARBA" id="ARBA00022448"/>
    </source>
</evidence>
<comment type="catalytic activity">
    <reaction evidence="12">
        <text>ATP + H2O + 4 H(+)(in) = ADP + phosphate + 5 H(+)(out)</text>
        <dbReference type="Rhea" id="RHEA:57720"/>
        <dbReference type="ChEBI" id="CHEBI:15377"/>
        <dbReference type="ChEBI" id="CHEBI:15378"/>
        <dbReference type="ChEBI" id="CHEBI:30616"/>
        <dbReference type="ChEBI" id="CHEBI:43474"/>
        <dbReference type="ChEBI" id="CHEBI:456216"/>
        <dbReference type="EC" id="7.1.2.2"/>
    </reaction>
</comment>
<keyword evidence="4 12" id="KW-0547">Nucleotide-binding</keyword>
<dbReference type="GO" id="GO:0005886">
    <property type="term" value="C:plasma membrane"/>
    <property type="evidence" value="ECO:0007669"/>
    <property type="project" value="UniProtKB-SubCell"/>
</dbReference>
<reference evidence="14 15" key="1">
    <citation type="journal article" date="2017" name="Front. Cell. Infect. Microbiol.">
        <title>Whole Genome Sequence and Phylogenetic Analysis Show Helicobacter pylori Strains from Latin America Have Followed a Unique Evolution Pathway.</title>
        <authorList>
            <person name="Munoz-Ramirez Z.Y."/>
            <person name="Mendez-Tenorio A."/>
            <person name="Kato I."/>
            <person name="Bravo M.M."/>
            <person name="Rizzato C."/>
            <person name="Thorell K."/>
            <person name="Torres R.C."/>
            <person name="Aviles-Jimenez F."/>
            <person name="Camorlinga M."/>
            <person name="Canzian F."/>
            <person name="Torres J."/>
        </authorList>
    </citation>
    <scope>NUCLEOTIDE SEQUENCE [LARGE SCALE GENOMIC DNA]</scope>
    <source>
        <strain evidence="14 15">CM22351</strain>
    </source>
</reference>
<dbReference type="HAMAP" id="MF_01347">
    <property type="entry name" value="ATP_synth_beta_bact"/>
    <property type="match status" value="1"/>
</dbReference>
<evidence type="ECO:0000256" key="8">
    <source>
        <dbReference type="ARBA" id="ARBA00023065"/>
    </source>
</evidence>
<dbReference type="InterPro" id="IPR003593">
    <property type="entry name" value="AAA+_ATPase"/>
</dbReference>
<dbReference type="SMART" id="SM00382">
    <property type="entry name" value="AAA"/>
    <property type="match status" value="1"/>
</dbReference>
<evidence type="ECO:0000256" key="10">
    <source>
        <dbReference type="ARBA" id="ARBA00023196"/>
    </source>
</evidence>
<dbReference type="CDD" id="cd18115">
    <property type="entry name" value="ATP-synt_F1_beta_N"/>
    <property type="match status" value="1"/>
</dbReference>
<dbReference type="InterPro" id="IPR004100">
    <property type="entry name" value="ATPase_F1/V1/A1_a/bsu_N"/>
</dbReference>
<dbReference type="InterPro" id="IPR020003">
    <property type="entry name" value="ATPase_a/bsu_AS"/>
</dbReference>
<evidence type="ECO:0000256" key="4">
    <source>
        <dbReference type="ARBA" id="ARBA00022741"/>
    </source>
</evidence>
<evidence type="ECO:0000256" key="12">
    <source>
        <dbReference type="HAMAP-Rule" id="MF_01347"/>
    </source>
</evidence>
<evidence type="ECO:0000256" key="1">
    <source>
        <dbReference type="ARBA" id="ARBA00004170"/>
    </source>
</evidence>
<dbReference type="SUPFAM" id="SSF47917">
    <property type="entry name" value="C-terminal domain of alpha and beta subunits of F1 ATP synthase"/>
    <property type="match status" value="1"/>
</dbReference>
<dbReference type="EC" id="7.1.2.2" evidence="12"/>
<keyword evidence="5 12" id="KW-0375">Hydrogen ion transport</keyword>
<organism evidence="14 15">
    <name type="scientific">Helicobacter pylori</name>
    <name type="common">Campylobacter pylori</name>
    <dbReference type="NCBI Taxonomy" id="210"/>
    <lineage>
        <taxon>Bacteria</taxon>
        <taxon>Pseudomonadati</taxon>
        <taxon>Campylobacterota</taxon>
        <taxon>Epsilonproteobacteria</taxon>
        <taxon>Campylobacterales</taxon>
        <taxon>Helicobacteraceae</taxon>
        <taxon>Helicobacter</taxon>
    </lineage>
</organism>
<evidence type="ECO:0000313" key="15">
    <source>
        <dbReference type="Proteomes" id="UP000319650"/>
    </source>
</evidence>
<sequence>MKAMEGKIIQVLGPVVDVEFESYLPAIFEALDINFEVNGTQKSLVLEVAAHLGGNRVRAIAMDMTEGLVRNQVVKACGKMIEVPVGEEVLGRIFNVVGESIDNLEPLKPSLTWPIHRKAPSFEQQSTKTEMFETGIKVIDLLAPYSKGGKVGLFGGAGVGKTVIIMELIHNVAYKHNGYSVFAGVGERTREGNDLYFEMKEGGVLDKVALCYGQMNEPPGARNRIAFTGLTMAEYFRDEKGLDVLMFIDNIFRYAQSGAEMSALLGRIPSAVGYQPTLAGEMGKLQERIASTKNGSITSVQAVYVPADDLTDPAPASVFAHLDATTVLNRKIAEKGIYPAVDPLDSTSRILSPQMIGEKHYEIATGIQQVLQKYKDLQDIIAILGLDELSEEDKKTVERARKIEKFLSQPFFVAEVFTGSPGKYVTLQETLEGFGGILEGKYDHIPENAFYMVGSIQEVLEKAKNMKNS</sequence>
<keyword evidence="9 12" id="KW-0472">Membrane</keyword>
<evidence type="ECO:0000256" key="7">
    <source>
        <dbReference type="ARBA" id="ARBA00022967"/>
    </source>
</evidence>
<evidence type="ECO:0000256" key="9">
    <source>
        <dbReference type="ARBA" id="ARBA00023136"/>
    </source>
</evidence>
<dbReference type="InterPro" id="IPR005722">
    <property type="entry name" value="ATP_synth_F1_bsu"/>
</dbReference>
<dbReference type="Pfam" id="PF02874">
    <property type="entry name" value="ATP-synt_ab_N"/>
    <property type="match status" value="1"/>
</dbReference>
<dbReference type="AlphaFoldDB" id="A0A4Y4XLL4"/>
<dbReference type="Pfam" id="PF22919">
    <property type="entry name" value="ATP-synt_VA_C"/>
    <property type="match status" value="1"/>
</dbReference>
<evidence type="ECO:0000313" key="14">
    <source>
        <dbReference type="EMBL" id="OOQ40583.1"/>
    </source>
</evidence>
<dbReference type="SUPFAM" id="SSF50615">
    <property type="entry name" value="N-terminal domain of alpha and beta subunits of F1 ATP synthase"/>
    <property type="match status" value="1"/>
</dbReference>
<keyword evidence="12" id="KW-1003">Cell membrane</keyword>
<dbReference type="Gene3D" id="2.40.10.170">
    <property type="match status" value="1"/>
</dbReference>
<dbReference type="PANTHER" id="PTHR15184">
    <property type="entry name" value="ATP SYNTHASE"/>
    <property type="match status" value="1"/>
</dbReference>
<keyword evidence="10 12" id="KW-0139">CF(1)</keyword>
<dbReference type="GO" id="GO:0005524">
    <property type="term" value="F:ATP binding"/>
    <property type="evidence" value="ECO:0007669"/>
    <property type="project" value="UniProtKB-UniRule"/>
</dbReference>
<dbReference type="FunFam" id="3.40.50.300:FF:000004">
    <property type="entry name" value="ATP synthase subunit beta"/>
    <property type="match status" value="1"/>
</dbReference>
<keyword evidence="6 12" id="KW-0067">ATP-binding</keyword>
<dbReference type="Gene3D" id="1.10.1140.10">
    <property type="entry name" value="Bovine Mitochondrial F1-atpase, Atp Synthase Beta Chain, Chain D, domain 3"/>
    <property type="match status" value="1"/>
</dbReference>